<organism evidence="1 2">
    <name type="scientific">Geodia barretti</name>
    <name type="common">Barrett's horny sponge</name>
    <dbReference type="NCBI Taxonomy" id="519541"/>
    <lineage>
        <taxon>Eukaryota</taxon>
        <taxon>Metazoa</taxon>
        <taxon>Porifera</taxon>
        <taxon>Demospongiae</taxon>
        <taxon>Heteroscleromorpha</taxon>
        <taxon>Tetractinellida</taxon>
        <taxon>Astrophorina</taxon>
        <taxon>Geodiidae</taxon>
        <taxon>Geodia</taxon>
    </lineage>
</organism>
<protein>
    <submittedName>
        <fullName evidence="1">Uncharacterized protein</fullName>
    </submittedName>
</protein>
<gene>
    <name evidence="1" type="ORF">GBAR_LOCUS18641</name>
</gene>
<dbReference type="EMBL" id="CASHTH010002639">
    <property type="protein sequence ID" value="CAI8033054.1"/>
    <property type="molecule type" value="Genomic_DNA"/>
</dbReference>
<sequence>MSFYTLVALPLRENTTASVAVREAVRSGTVRSGCFLKTVSVVEDRSLLAPYFWSRLAMAGPVGPMWFDPAPPGYPWSMLMVPVNITTKGAELLVDQIKEAGNNSMKTGNHYDALWKYNHALVLCRDHKLSGRRVSVISSNCSQACLHLTYYLDAFSHASDAINNDPSSPILYKVWSRCLTHLCPLSDRVEPH</sequence>
<evidence type="ECO:0000313" key="1">
    <source>
        <dbReference type="EMBL" id="CAI8033054.1"/>
    </source>
</evidence>
<keyword evidence="2" id="KW-1185">Reference proteome</keyword>
<dbReference type="Gene3D" id="1.25.40.10">
    <property type="entry name" value="Tetratricopeptide repeat domain"/>
    <property type="match status" value="1"/>
</dbReference>
<dbReference type="AlphaFoldDB" id="A0AA35WUA6"/>
<reference evidence="1" key="1">
    <citation type="submission" date="2023-03" db="EMBL/GenBank/DDBJ databases">
        <authorList>
            <person name="Steffen K."/>
            <person name="Cardenas P."/>
        </authorList>
    </citation>
    <scope>NUCLEOTIDE SEQUENCE</scope>
</reference>
<proteinExistence type="predicted"/>
<comment type="caution">
    <text evidence="1">The sequence shown here is derived from an EMBL/GenBank/DDBJ whole genome shotgun (WGS) entry which is preliminary data.</text>
</comment>
<dbReference type="SUPFAM" id="SSF48452">
    <property type="entry name" value="TPR-like"/>
    <property type="match status" value="1"/>
</dbReference>
<accession>A0AA35WUA6</accession>
<dbReference type="InterPro" id="IPR011990">
    <property type="entry name" value="TPR-like_helical_dom_sf"/>
</dbReference>
<name>A0AA35WUA6_GEOBA</name>
<dbReference type="Proteomes" id="UP001174909">
    <property type="component" value="Unassembled WGS sequence"/>
</dbReference>
<evidence type="ECO:0000313" key="2">
    <source>
        <dbReference type="Proteomes" id="UP001174909"/>
    </source>
</evidence>